<dbReference type="Pfam" id="PF13075">
    <property type="entry name" value="DUF3939"/>
    <property type="match status" value="1"/>
</dbReference>
<dbReference type="InterPro" id="IPR025071">
    <property type="entry name" value="DUF3939"/>
</dbReference>
<accession>A0A4V6PMC6</accession>
<evidence type="ECO:0000313" key="3">
    <source>
        <dbReference type="Proteomes" id="UP000295132"/>
    </source>
</evidence>
<reference evidence="1" key="2">
    <citation type="submission" date="2023-08" db="EMBL/GenBank/DDBJ databases">
        <title>Nitrogen cycling bacteria in agricultural field soils.</title>
        <authorList>
            <person name="Jang J."/>
        </authorList>
    </citation>
    <scope>NUCLEOTIDE SEQUENCE</scope>
    <source>
        <strain evidence="1">PS3-36</strain>
    </source>
</reference>
<keyword evidence="4" id="KW-1185">Reference proteome</keyword>
<evidence type="ECO:0000313" key="2">
    <source>
        <dbReference type="EMBL" id="TDK58366.1"/>
    </source>
</evidence>
<proteinExistence type="predicted"/>
<sequence>MKFLIFIVGILIFIGIIGLIRSLTGNKHVKNQTVKQGDDDTTQFPFIDVTLEEIRHAVRKFSDQLPKGVYRTILVRDDHSIDHKHIAPILGGTPSRNVYMSKETYDLFEESEKHIPPVMDLVQKAVDQYVKEHKEYPMLKFDSERRVNYYQLLEHHYLKEIPDIQFYITKLDGLITHVKPESGSSS</sequence>
<dbReference type="EMBL" id="SMYO01000014">
    <property type="protein sequence ID" value="TDK58366.1"/>
    <property type="molecule type" value="Genomic_DNA"/>
</dbReference>
<dbReference type="RefSeq" id="WP_133338466.1">
    <property type="nucleotide sequence ID" value="NZ_JAVGVR010000001.1"/>
</dbReference>
<reference evidence="2 3" key="1">
    <citation type="submission" date="2019-03" db="EMBL/GenBank/DDBJ databases">
        <title>Bacillus niacini sp. nov. a Nicotinate-Metabolizing Mesophile Isolated from Soil.</title>
        <authorList>
            <person name="Zhang G."/>
        </authorList>
    </citation>
    <scope>NUCLEOTIDE SEQUENCE [LARGE SCALE GENOMIC DNA]</scope>
    <source>
        <strain evidence="2 3">WN066</strain>
    </source>
</reference>
<comment type="caution">
    <text evidence="2">The sequence shown here is derived from an EMBL/GenBank/DDBJ whole genome shotgun (WGS) entry which is preliminary data.</text>
</comment>
<dbReference type="EMBL" id="JAVGVR010000001">
    <property type="protein sequence ID" value="MDQ6596320.1"/>
    <property type="molecule type" value="Genomic_DNA"/>
</dbReference>
<evidence type="ECO:0000313" key="4">
    <source>
        <dbReference type="Proteomes" id="UP001178888"/>
    </source>
</evidence>
<organism evidence="2 3">
    <name type="scientific">Bacillus salipaludis</name>
    <dbReference type="NCBI Taxonomy" id="2547811"/>
    <lineage>
        <taxon>Bacteria</taxon>
        <taxon>Bacillati</taxon>
        <taxon>Bacillota</taxon>
        <taxon>Bacilli</taxon>
        <taxon>Bacillales</taxon>
        <taxon>Bacillaceae</taxon>
        <taxon>Bacillus</taxon>
    </lineage>
</organism>
<dbReference type="Proteomes" id="UP000295132">
    <property type="component" value="Unassembled WGS sequence"/>
</dbReference>
<dbReference type="Proteomes" id="UP001178888">
    <property type="component" value="Unassembled WGS sequence"/>
</dbReference>
<protein>
    <submittedName>
        <fullName evidence="2">DUF3939 domain-containing protein</fullName>
    </submittedName>
</protein>
<evidence type="ECO:0000313" key="1">
    <source>
        <dbReference type="EMBL" id="MDQ6596320.1"/>
    </source>
</evidence>
<dbReference type="AlphaFoldDB" id="A0A4V6PMC6"/>
<name>A0A4V6PMC6_9BACI</name>
<gene>
    <name evidence="2" type="ORF">E2K98_23325</name>
    <name evidence="1" type="ORF">RCG21_08000</name>
</gene>